<organism evidence="1 2">
    <name type="scientific">Patagioenas fasciata monilis</name>
    <dbReference type="NCBI Taxonomy" id="372326"/>
    <lineage>
        <taxon>Eukaryota</taxon>
        <taxon>Metazoa</taxon>
        <taxon>Chordata</taxon>
        <taxon>Craniata</taxon>
        <taxon>Vertebrata</taxon>
        <taxon>Euteleostomi</taxon>
        <taxon>Archelosauria</taxon>
        <taxon>Archosauria</taxon>
        <taxon>Dinosauria</taxon>
        <taxon>Saurischia</taxon>
        <taxon>Theropoda</taxon>
        <taxon>Coelurosauria</taxon>
        <taxon>Aves</taxon>
        <taxon>Neognathae</taxon>
        <taxon>Neoaves</taxon>
        <taxon>Columbimorphae</taxon>
        <taxon>Columbiformes</taxon>
        <taxon>Columbidae</taxon>
        <taxon>Patagioenas</taxon>
    </lineage>
</organism>
<comment type="caution">
    <text evidence="1">The sequence shown here is derived from an EMBL/GenBank/DDBJ whole genome shotgun (WGS) entry which is preliminary data.</text>
</comment>
<proteinExistence type="predicted"/>
<evidence type="ECO:0000313" key="1">
    <source>
        <dbReference type="EMBL" id="OPJ73272.1"/>
    </source>
</evidence>
<keyword evidence="2" id="KW-1185">Reference proteome</keyword>
<dbReference type="Proteomes" id="UP000190648">
    <property type="component" value="Unassembled WGS sequence"/>
</dbReference>
<protein>
    <submittedName>
        <fullName evidence="1">Uncharacterized protein</fullName>
    </submittedName>
</protein>
<evidence type="ECO:0000313" key="2">
    <source>
        <dbReference type="Proteomes" id="UP000190648"/>
    </source>
</evidence>
<gene>
    <name evidence="1" type="ORF">AV530_005662</name>
</gene>
<sequence>MGSESAPRSSPGPAAPPCSCNRCCSCPAVPRAPGAAPTPRYPQPPPRTGRLLLGLGTFLGDGVDASSNMGTRHQN</sequence>
<dbReference type="AlphaFoldDB" id="A0A1V4JM56"/>
<accession>A0A1V4JM56</accession>
<reference evidence="1 2" key="1">
    <citation type="submission" date="2016-02" db="EMBL/GenBank/DDBJ databases">
        <title>Band-tailed pigeon sequencing and assembly.</title>
        <authorList>
            <person name="Soares A.E."/>
            <person name="Novak B.J."/>
            <person name="Rice E.S."/>
            <person name="O'Connell B."/>
            <person name="Chang D."/>
            <person name="Weber S."/>
            <person name="Shapiro B."/>
        </authorList>
    </citation>
    <scope>NUCLEOTIDE SEQUENCE [LARGE SCALE GENOMIC DNA]</scope>
    <source>
        <strain evidence="1">BTP2013</strain>
        <tissue evidence="1">Blood</tissue>
    </source>
</reference>
<dbReference type="EMBL" id="LSYS01006902">
    <property type="protein sequence ID" value="OPJ73272.1"/>
    <property type="molecule type" value="Genomic_DNA"/>
</dbReference>
<name>A0A1V4JM56_PATFA</name>